<gene>
    <name evidence="3" type="ORF">GHI93_03795</name>
</gene>
<dbReference type="InterPro" id="IPR013783">
    <property type="entry name" value="Ig-like_fold"/>
</dbReference>
<evidence type="ECO:0000256" key="1">
    <source>
        <dbReference type="SAM" id="Phobius"/>
    </source>
</evidence>
<proteinExistence type="predicted"/>
<name>A0A7X1Z9N3_9LACT</name>
<keyword evidence="1" id="KW-0472">Membrane</keyword>
<dbReference type="AlphaFoldDB" id="A0A7X1Z9N3"/>
<evidence type="ECO:0000259" key="2">
    <source>
        <dbReference type="Pfam" id="PF16555"/>
    </source>
</evidence>
<dbReference type="EMBL" id="WITJ01000004">
    <property type="protein sequence ID" value="MQW39075.1"/>
    <property type="molecule type" value="Genomic_DNA"/>
</dbReference>
<comment type="caution">
    <text evidence="3">The sequence shown here is derived from an EMBL/GenBank/DDBJ whole genome shotgun (WGS) entry which is preliminary data.</text>
</comment>
<evidence type="ECO:0000313" key="3">
    <source>
        <dbReference type="EMBL" id="MQW39075.1"/>
    </source>
</evidence>
<dbReference type="Proteomes" id="UP000439550">
    <property type="component" value="Unassembled WGS sequence"/>
</dbReference>
<protein>
    <recommendedName>
        <fullName evidence="2">Gram-positive pilin subunit D1 N-terminal domain-containing protein</fullName>
    </recommendedName>
</protein>
<dbReference type="Gene3D" id="2.60.40.10">
    <property type="entry name" value="Immunoglobulins"/>
    <property type="match status" value="1"/>
</dbReference>
<dbReference type="Pfam" id="PF16555">
    <property type="entry name" value="GramPos_pilinD1"/>
    <property type="match status" value="1"/>
</dbReference>
<feature type="domain" description="Gram-positive pilin subunit D1 N-terminal" evidence="2">
    <location>
        <begin position="112"/>
        <end position="173"/>
    </location>
</feature>
<sequence length="232" mass="24471">MIRKKNVIQLFVLSAVFLLSLVFGSLSYADTAVPSGSGSDDYSITIIKYKLSESDLSSTTLPQQPVGSALTQEQAKDKNGNLLVPLGGVSYRIEQVTPSNDASNPFQVVPGSTSQTITTDSNGQATVKLPQGIYRVTELSSQTLLHPAAPVIVQLPMGLSNGQSLNQVFIYPKSGVVSPSVTTPPPSKDKEITRIPHTAGTLPSESPLFGLLVGVIIVGMIGTIGIKPKLLK</sequence>
<dbReference type="InterPro" id="IPR032364">
    <property type="entry name" value="GramPos_pilinD1_N"/>
</dbReference>
<feature type="transmembrane region" description="Helical" evidence="1">
    <location>
        <begin position="208"/>
        <end position="226"/>
    </location>
</feature>
<dbReference type="RefSeq" id="WP_153495745.1">
    <property type="nucleotide sequence ID" value="NZ_CAXYUY010000004.1"/>
</dbReference>
<keyword evidence="1" id="KW-1133">Transmembrane helix</keyword>
<organism evidence="3 4">
    <name type="scientific">Lactococcus hircilactis</name>
    <dbReference type="NCBI Taxonomy" id="1494462"/>
    <lineage>
        <taxon>Bacteria</taxon>
        <taxon>Bacillati</taxon>
        <taxon>Bacillota</taxon>
        <taxon>Bacilli</taxon>
        <taxon>Lactobacillales</taxon>
        <taxon>Streptococcaceae</taxon>
        <taxon>Lactococcus</taxon>
    </lineage>
</organism>
<keyword evidence="4" id="KW-1185">Reference proteome</keyword>
<evidence type="ECO:0000313" key="4">
    <source>
        <dbReference type="Proteomes" id="UP000439550"/>
    </source>
</evidence>
<keyword evidence="1" id="KW-0812">Transmembrane</keyword>
<dbReference type="OrthoDB" id="2192674at2"/>
<reference evidence="3 4" key="1">
    <citation type="submission" date="2019-10" db="EMBL/GenBank/DDBJ databases">
        <authorList>
            <person name="Dong K."/>
        </authorList>
    </citation>
    <scope>NUCLEOTIDE SEQUENCE [LARGE SCALE GENOMIC DNA]</scope>
    <source>
        <strain evidence="3 4">DSM 28960</strain>
    </source>
</reference>
<accession>A0A7X1Z9N3</accession>